<reference evidence="2 3" key="1">
    <citation type="submission" date="2015-06" db="EMBL/GenBank/DDBJ databases">
        <title>R. anatipestifer strain HXb2 is the most virulent strain so far, and the genome sequence would help us uncover the pathogenesis.</title>
        <authorList>
            <person name="Hu Q."/>
            <person name="Qi J."/>
            <person name="Bo H."/>
            <person name="Liu G."/>
            <person name="Tao M."/>
            <person name="Ding Y."/>
            <person name="Xue Y."/>
        </authorList>
    </citation>
    <scope>NUCLEOTIDE SEQUENCE [LARGE SCALE GENOMIC DNA]</scope>
    <source>
        <strain evidence="2 3">HXb2</strain>
    </source>
</reference>
<keyword evidence="1" id="KW-1133">Transmembrane helix</keyword>
<keyword evidence="1" id="KW-0812">Transmembrane</keyword>
<feature type="transmembrane region" description="Helical" evidence="1">
    <location>
        <begin position="27"/>
        <end position="45"/>
    </location>
</feature>
<name>A0A1S7DUM1_RIEAN</name>
<feature type="transmembrane region" description="Helical" evidence="1">
    <location>
        <begin position="60"/>
        <end position="78"/>
    </location>
</feature>
<evidence type="ECO:0000256" key="1">
    <source>
        <dbReference type="SAM" id="Phobius"/>
    </source>
</evidence>
<accession>A0A1S7DUM1</accession>
<protein>
    <submittedName>
        <fullName evidence="2">Uncharacterized protein</fullName>
    </submittedName>
</protein>
<dbReference type="Proteomes" id="UP000189883">
    <property type="component" value="Chromosome"/>
</dbReference>
<dbReference type="RefSeq" id="WP_079207985.1">
    <property type="nucleotide sequence ID" value="NZ_CP011859.1"/>
</dbReference>
<sequence>MNEKDKRFIALWQNLRQNRLKFSVRQGVVIAFMFILIAAPINYFITKPDDFKAFLGKNGIIWLVASAILSLYYYFVGFNKYEKRYKSLINQ</sequence>
<proteinExistence type="predicted"/>
<dbReference type="EMBL" id="CP011859">
    <property type="protein sequence ID" value="AQY22810.1"/>
    <property type="molecule type" value="Genomic_DNA"/>
</dbReference>
<evidence type="ECO:0000313" key="2">
    <source>
        <dbReference type="EMBL" id="AQY22810.1"/>
    </source>
</evidence>
<keyword evidence="1" id="KW-0472">Membrane</keyword>
<evidence type="ECO:0000313" key="3">
    <source>
        <dbReference type="Proteomes" id="UP000189883"/>
    </source>
</evidence>
<organism evidence="2 3">
    <name type="scientific">Riemerella anatipestifer</name>
    <name type="common">Moraxella anatipestifer</name>
    <dbReference type="NCBI Taxonomy" id="34085"/>
    <lineage>
        <taxon>Bacteria</taxon>
        <taxon>Pseudomonadati</taxon>
        <taxon>Bacteroidota</taxon>
        <taxon>Flavobacteriia</taxon>
        <taxon>Flavobacteriales</taxon>
        <taxon>Weeksellaceae</taxon>
        <taxon>Riemerella</taxon>
    </lineage>
</organism>
<dbReference type="AlphaFoldDB" id="A0A1S7DUM1"/>
<gene>
    <name evidence="2" type="ORF">AB406_1869</name>
</gene>